<dbReference type="Proteomes" id="UP000273684">
    <property type="component" value="Genome"/>
</dbReference>
<protein>
    <recommendedName>
        <fullName evidence="4">Wsv087</fullName>
    </recommendedName>
</protein>
<accession>A0A0X9L9Y4</accession>
<name>A0A0X9L9Y4_9VIRU</name>
<sequence length="84" mass="9458">MARSEPVARSGPHSVGELAFDGKFLEVGVRGDNLYISEPGQARSISLSRGTAKHTSSSSSSSSSSQPELIQRSYYYYYYYYYYY</sequence>
<proteinExistence type="predicted"/>
<feature type="compositionally biased region" description="Low complexity" evidence="1">
    <location>
        <begin position="56"/>
        <end position="65"/>
    </location>
</feature>
<dbReference type="EMBL" id="KU216744">
    <property type="protein sequence ID" value="ALZ45721.1"/>
    <property type="molecule type" value="Genomic_DNA"/>
</dbReference>
<evidence type="ECO:0000313" key="3">
    <source>
        <dbReference type="Proteomes" id="UP000273684"/>
    </source>
</evidence>
<organism evidence="2 3">
    <name type="scientific">White spot syndrome virus</name>
    <dbReference type="NCBI Taxonomy" id="342409"/>
    <lineage>
        <taxon>Viruses</taxon>
        <taxon>Viruses incertae sedis</taxon>
        <taxon>Naldaviricetes</taxon>
        <taxon>Nimaviridae</taxon>
        <taxon>Whispovirus</taxon>
    </lineage>
</organism>
<evidence type="ECO:0008006" key="4">
    <source>
        <dbReference type="Google" id="ProtNLM"/>
    </source>
</evidence>
<feature type="compositionally biased region" description="Polar residues" evidence="1">
    <location>
        <begin position="44"/>
        <end position="55"/>
    </location>
</feature>
<reference evidence="2 3" key="1">
    <citation type="journal article" date="2016" name="Genome Announc.">
        <title>Draft Genome Sequence of White Spot Syndrome Virus Isolated from Cultured Litopenaeus vannamei in Mexico.</title>
        <authorList>
            <person name="Rodriguez-Anaya L.Z."/>
            <person name="Gonzalez-Galaviz J.R."/>
            <person name="Casillas-Hernandez R."/>
            <person name="Lares-Villa F."/>
            <person name="Estrada K."/>
            <person name="Ibarra-Gamez J.C."/>
            <person name="Sanchez-Flores A."/>
        </authorList>
    </citation>
    <scope>NUCLEOTIDE SEQUENCE [LARGE SCALE GENOMIC DNA]</scope>
    <source>
        <strain evidence="2 3">MEX2008</strain>
    </source>
</reference>
<evidence type="ECO:0000256" key="1">
    <source>
        <dbReference type="SAM" id="MobiDB-lite"/>
    </source>
</evidence>
<evidence type="ECO:0000313" key="2">
    <source>
        <dbReference type="EMBL" id="ALZ45721.1"/>
    </source>
</evidence>
<feature type="region of interest" description="Disordered" evidence="1">
    <location>
        <begin position="44"/>
        <end position="67"/>
    </location>
</feature>